<comment type="caution">
    <text evidence="2">The sequence shown here is derived from an EMBL/GenBank/DDBJ whole genome shotgun (WGS) entry which is preliminary data.</text>
</comment>
<feature type="region of interest" description="Disordered" evidence="1">
    <location>
        <begin position="177"/>
        <end position="197"/>
    </location>
</feature>
<evidence type="ECO:0000313" key="2">
    <source>
        <dbReference type="EMBL" id="CAK9040925.1"/>
    </source>
</evidence>
<reference evidence="2 3" key="1">
    <citation type="submission" date="2024-02" db="EMBL/GenBank/DDBJ databases">
        <authorList>
            <person name="Chen Y."/>
            <person name="Shah S."/>
            <person name="Dougan E. K."/>
            <person name="Thang M."/>
            <person name="Chan C."/>
        </authorList>
    </citation>
    <scope>NUCLEOTIDE SEQUENCE [LARGE SCALE GENOMIC DNA]</scope>
</reference>
<name>A0ABP0LRY4_9DINO</name>
<dbReference type="EMBL" id="CAXAMN010013447">
    <property type="protein sequence ID" value="CAK9040925.1"/>
    <property type="molecule type" value="Genomic_DNA"/>
</dbReference>
<gene>
    <name evidence="2" type="ORF">CCMP2556_LOCUS21994</name>
</gene>
<accession>A0ABP0LRY4</accession>
<protein>
    <submittedName>
        <fullName evidence="2">Uncharacterized protein</fullName>
    </submittedName>
</protein>
<evidence type="ECO:0000313" key="3">
    <source>
        <dbReference type="Proteomes" id="UP001642484"/>
    </source>
</evidence>
<proteinExistence type="predicted"/>
<keyword evidence="3" id="KW-1185">Reference proteome</keyword>
<organism evidence="2 3">
    <name type="scientific">Durusdinium trenchii</name>
    <dbReference type="NCBI Taxonomy" id="1381693"/>
    <lineage>
        <taxon>Eukaryota</taxon>
        <taxon>Sar</taxon>
        <taxon>Alveolata</taxon>
        <taxon>Dinophyceae</taxon>
        <taxon>Suessiales</taxon>
        <taxon>Symbiodiniaceae</taxon>
        <taxon>Durusdinium</taxon>
    </lineage>
</organism>
<dbReference type="Proteomes" id="UP001642484">
    <property type="component" value="Unassembled WGS sequence"/>
</dbReference>
<evidence type="ECO:0000256" key="1">
    <source>
        <dbReference type="SAM" id="MobiDB-lite"/>
    </source>
</evidence>
<sequence length="197" mass="21898">MRIRSPTSSSRKLCPSSIRVLKLFEQWLLPGTPILSMRPRSRAPLHLAADAFAHGELSGFGGFVQLPKGRSVWFSERFSLTDLQPLGFSFKSDLQKEISALETLAQFMLFFVVTRHLKHARVALTLPSLSDNTGAESSSNRLFSTNLNHALILEKMALLSCSFNMFLDVSHIAKKRPGRCTQPMGSPSSASVRLHRS</sequence>